<dbReference type="Gene3D" id="1.25.10.10">
    <property type="entry name" value="Leucine-rich Repeat Variant"/>
    <property type="match status" value="2"/>
</dbReference>
<dbReference type="SUPFAM" id="SSF48371">
    <property type="entry name" value="ARM repeat"/>
    <property type="match status" value="1"/>
</dbReference>
<protein>
    <recommendedName>
        <fullName evidence="2">HEAT repeat domain-containing protein</fullName>
    </recommendedName>
</protein>
<reference evidence="1" key="1">
    <citation type="journal article" date="2014" name="Genome Biol. Evol.">
        <title>Pangenome evidence for extensive interdomain horizontal transfer affecting lineage core and shell genes in uncultured planktonic thaumarchaeota and euryarchaeota.</title>
        <authorList>
            <person name="Deschamps P."/>
            <person name="Zivanovic Y."/>
            <person name="Moreira D."/>
            <person name="Rodriguez-Valera F."/>
            <person name="Lopez-Garcia P."/>
        </authorList>
    </citation>
    <scope>NUCLEOTIDE SEQUENCE</scope>
</reference>
<evidence type="ECO:0008006" key="2">
    <source>
        <dbReference type="Google" id="ProtNLM"/>
    </source>
</evidence>
<accession>A0A075GMB4</accession>
<dbReference type="InterPro" id="IPR011989">
    <property type="entry name" value="ARM-like"/>
</dbReference>
<organism evidence="1">
    <name type="scientific">uncultured marine group II/III euryarchaeote KM3_180_D08</name>
    <dbReference type="NCBI Taxonomy" id="1457942"/>
    <lineage>
        <taxon>Archaea</taxon>
        <taxon>Methanobacteriati</taxon>
        <taxon>Methanobacteriota</taxon>
        <taxon>environmental samples</taxon>
    </lineage>
</organism>
<name>A0A075GMB4_9EURY</name>
<dbReference type="EMBL" id="KF900731">
    <property type="protein sequence ID" value="AIF05171.1"/>
    <property type="molecule type" value="Genomic_DNA"/>
</dbReference>
<evidence type="ECO:0000313" key="1">
    <source>
        <dbReference type="EMBL" id="AIF05171.1"/>
    </source>
</evidence>
<dbReference type="InterPro" id="IPR016024">
    <property type="entry name" value="ARM-type_fold"/>
</dbReference>
<proteinExistence type="predicted"/>
<sequence>MVRQYMSRLSDKDVRQRRIAVRKLFELNDAAALPAFIPLLDDDSEWFRARAANAVRRWLGSGHGVELDSMAVMPRAEVRRLAAEVALRVEGSSTLLKRLSGDGKHQVRLEAWRSILLIAPLSPDSILLAFKDPHPAVRRLAVQAIERCESNNSALLALALQDTHLRVRVAALEQLALSSSSVPSELREIVASLADKPLQTAERTAALRLILPIDWEGGDFSRWERTVIDPSADEFRILIDLLSERDWVDNKVFVNSMKSSEAPNLLPRLIRGRVDQWAQKLAVEIVSDDGMPAMMRLRLLEDAHGRDCSAELLDAASELSSSEHDLLAQAASSLLADVEVRTS</sequence>
<dbReference type="AlphaFoldDB" id="A0A075GMB4"/>